<keyword evidence="2" id="KW-1185">Reference proteome</keyword>
<accession>A0A101JIZ2</accession>
<evidence type="ECO:0000313" key="2">
    <source>
        <dbReference type="Proteomes" id="UP000053937"/>
    </source>
</evidence>
<reference evidence="1 2" key="1">
    <citation type="submission" date="2015-10" db="EMBL/GenBank/DDBJ databases">
        <title>Draft Genome Sequence of Chlorobium limicola strain Frasassi Growing under Artificial Lighting in the Frasassi Cave System.</title>
        <authorList>
            <person name="Mansor M."/>
            <person name="Macalady J."/>
        </authorList>
    </citation>
    <scope>NUCLEOTIDE SEQUENCE [LARGE SCALE GENOMIC DNA]</scope>
    <source>
        <strain evidence="1 2">Frasassi</strain>
    </source>
</reference>
<evidence type="ECO:0008006" key="3">
    <source>
        <dbReference type="Google" id="ProtNLM"/>
    </source>
</evidence>
<evidence type="ECO:0000313" key="1">
    <source>
        <dbReference type="EMBL" id="KUL27663.1"/>
    </source>
</evidence>
<protein>
    <recommendedName>
        <fullName evidence="3">DUF4352 domain-containing protein</fullName>
    </recommendedName>
</protein>
<organism evidence="1 2">
    <name type="scientific">Chlorobium limicola</name>
    <dbReference type="NCBI Taxonomy" id="1092"/>
    <lineage>
        <taxon>Bacteria</taxon>
        <taxon>Pseudomonadati</taxon>
        <taxon>Chlorobiota</taxon>
        <taxon>Chlorobiia</taxon>
        <taxon>Chlorobiales</taxon>
        <taxon>Chlorobiaceae</taxon>
        <taxon>Chlorobium/Pelodictyon group</taxon>
        <taxon>Chlorobium</taxon>
    </lineage>
</organism>
<dbReference type="AlphaFoldDB" id="A0A101JIZ2"/>
<comment type="caution">
    <text evidence="1">The sequence shown here is derived from an EMBL/GenBank/DDBJ whole genome shotgun (WGS) entry which is preliminary data.</text>
</comment>
<proteinExistence type="predicted"/>
<dbReference type="Proteomes" id="UP000053937">
    <property type="component" value="Unassembled WGS sequence"/>
</dbReference>
<gene>
    <name evidence="1" type="ORF">ASB62_06100</name>
</gene>
<dbReference type="EMBL" id="LMBR01000143">
    <property type="protein sequence ID" value="KUL27663.1"/>
    <property type="molecule type" value="Genomic_DNA"/>
</dbReference>
<sequence>MIFYLNTGKYHMSLSIKPDTLALTGSSVSAEIIRDATDGSFAVTIFVVHKTDGSRVLGKDIKARLQDINGNELKLLDYPEGVLPETGGSLGMSAHGIFRFKGEKVLPSLLFITYQGQQARFAIDQE</sequence>
<name>A0A101JIZ2_CHLLI</name>